<organism evidence="2 3">
    <name type="scientific">Halococcus thailandensis JCM 13552</name>
    <dbReference type="NCBI Taxonomy" id="1227457"/>
    <lineage>
        <taxon>Archaea</taxon>
        <taxon>Methanobacteriati</taxon>
        <taxon>Methanobacteriota</taxon>
        <taxon>Stenosarchaea group</taxon>
        <taxon>Halobacteria</taxon>
        <taxon>Halobacteriales</taxon>
        <taxon>Halococcaceae</taxon>
        <taxon>Halococcus</taxon>
    </lineage>
</organism>
<dbReference type="PANTHER" id="PTHR42852:SF13">
    <property type="entry name" value="PROTEIN DIPZ"/>
    <property type="match status" value="1"/>
</dbReference>
<dbReference type="Gene3D" id="3.40.30.10">
    <property type="entry name" value="Glutaredoxin"/>
    <property type="match status" value="1"/>
</dbReference>
<dbReference type="eggNOG" id="arCOG06181">
    <property type="taxonomic scope" value="Archaea"/>
</dbReference>
<accession>M0NHD9</accession>
<evidence type="ECO:0000259" key="1">
    <source>
        <dbReference type="PROSITE" id="PS51352"/>
    </source>
</evidence>
<name>M0NHD9_9EURY</name>
<dbReference type="STRING" id="1227457.C451_04381"/>
<dbReference type="GO" id="GO:0016209">
    <property type="term" value="F:antioxidant activity"/>
    <property type="evidence" value="ECO:0007669"/>
    <property type="project" value="InterPro"/>
</dbReference>
<feature type="domain" description="Thioredoxin" evidence="1">
    <location>
        <begin position="20"/>
        <end position="168"/>
    </location>
</feature>
<dbReference type="PROSITE" id="PS51352">
    <property type="entry name" value="THIOREDOXIN_2"/>
    <property type="match status" value="1"/>
</dbReference>
<dbReference type="PROSITE" id="PS00194">
    <property type="entry name" value="THIOREDOXIN_1"/>
    <property type="match status" value="1"/>
</dbReference>
<dbReference type="GO" id="GO:0016491">
    <property type="term" value="F:oxidoreductase activity"/>
    <property type="evidence" value="ECO:0007669"/>
    <property type="project" value="InterPro"/>
</dbReference>
<dbReference type="SUPFAM" id="SSF52833">
    <property type="entry name" value="Thioredoxin-like"/>
    <property type="match status" value="1"/>
</dbReference>
<dbReference type="InterPro" id="IPR017937">
    <property type="entry name" value="Thioredoxin_CS"/>
</dbReference>
<evidence type="ECO:0000313" key="3">
    <source>
        <dbReference type="Proteomes" id="UP000011680"/>
    </source>
</evidence>
<dbReference type="InterPro" id="IPR013766">
    <property type="entry name" value="Thioredoxin_domain"/>
</dbReference>
<dbReference type="Proteomes" id="UP000011680">
    <property type="component" value="Unassembled WGS sequence"/>
</dbReference>
<reference evidence="2 3" key="1">
    <citation type="journal article" date="2014" name="PLoS Genet.">
        <title>Phylogenetically driven sequencing of extremely halophilic archaea reveals strategies for static and dynamic osmo-response.</title>
        <authorList>
            <person name="Becker E.A."/>
            <person name="Seitzer P.M."/>
            <person name="Tritt A."/>
            <person name="Larsen D."/>
            <person name="Krusor M."/>
            <person name="Yao A.I."/>
            <person name="Wu D."/>
            <person name="Madern D."/>
            <person name="Eisen J.A."/>
            <person name="Darling A.E."/>
            <person name="Facciotti M.T."/>
        </authorList>
    </citation>
    <scope>NUCLEOTIDE SEQUENCE [LARGE SCALE GENOMIC DNA]</scope>
    <source>
        <strain evidence="2 3">JCM 13552</strain>
    </source>
</reference>
<gene>
    <name evidence="2" type="ORF">C451_04381</name>
</gene>
<dbReference type="InterPro" id="IPR036249">
    <property type="entry name" value="Thioredoxin-like_sf"/>
</dbReference>
<comment type="caution">
    <text evidence="2">The sequence shown here is derived from an EMBL/GenBank/DDBJ whole genome shotgun (WGS) entry which is preliminary data.</text>
</comment>
<dbReference type="CDD" id="cd02966">
    <property type="entry name" value="TlpA_like_family"/>
    <property type="match status" value="1"/>
</dbReference>
<protein>
    <submittedName>
        <fullName evidence="2">Thioredoxin</fullName>
    </submittedName>
</protein>
<dbReference type="Pfam" id="PF00578">
    <property type="entry name" value="AhpC-TSA"/>
    <property type="match status" value="1"/>
</dbReference>
<dbReference type="AlphaFoldDB" id="M0NHD9"/>
<proteinExistence type="predicted"/>
<evidence type="ECO:0000313" key="2">
    <source>
        <dbReference type="EMBL" id="EMA56050.1"/>
    </source>
</evidence>
<dbReference type="InterPro" id="IPR000866">
    <property type="entry name" value="AhpC/TSA"/>
</dbReference>
<keyword evidence="3" id="KW-1185">Reference proteome</keyword>
<dbReference type="InterPro" id="IPR050553">
    <property type="entry name" value="Thioredoxin_ResA/DsbE_sf"/>
</dbReference>
<dbReference type="EMBL" id="AOMF01000096">
    <property type="protein sequence ID" value="EMA56050.1"/>
    <property type="molecule type" value="Genomic_DNA"/>
</dbReference>
<dbReference type="PANTHER" id="PTHR42852">
    <property type="entry name" value="THIOL:DISULFIDE INTERCHANGE PROTEIN DSBE"/>
    <property type="match status" value="1"/>
</dbReference>
<sequence length="170" mass="18298">MAALGGLGLTGGSIVAMESGFLSGQESDFTETVETIDARGSEAGEITLPRPNTPTVIDLFATWCAPCRKQMTVLSGLVPEYTNRLTFISVTNERFGGTLTKEDVRAWWRKNDGDWTLGHDPESDLMSALNAEGLPYLAITDASGTIQWTHSGVIAASMLRTRLDTLLDGT</sequence>